<gene>
    <name evidence="1" type="ORF">IEQ34_018299</name>
</gene>
<protein>
    <submittedName>
        <fullName evidence="1">Uncharacterized protein</fullName>
    </submittedName>
</protein>
<reference evidence="1 2" key="1">
    <citation type="journal article" date="2021" name="Hortic Res">
        <title>Chromosome-scale assembly of the Dendrobium chrysotoxum genome enhances the understanding of orchid evolution.</title>
        <authorList>
            <person name="Zhang Y."/>
            <person name="Zhang G.Q."/>
            <person name="Zhang D."/>
            <person name="Liu X.D."/>
            <person name="Xu X.Y."/>
            <person name="Sun W.H."/>
            <person name="Yu X."/>
            <person name="Zhu X."/>
            <person name="Wang Z.W."/>
            <person name="Zhao X."/>
            <person name="Zhong W.Y."/>
            <person name="Chen H."/>
            <person name="Yin W.L."/>
            <person name="Huang T."/>
            <person name="Niu S.C."/>
            <person name="Liu Z.J."/>
        </authorList>
    </citation>
    <scope>NUCLEOTIDE SEQUENCE [LARGE SCALE GENOMIC DNA]</scope>
    <source>
        <strain evidence="1">Lindl</strain>
    </source>
</reference>
<proteinExistence type="predicted"/>
<organism evidence="1 2">
    <name type="scientific">Dendrobium chrysotoxum</name>
    <name type="common">Orchid</name>
    <dbReference type="NCBI Taxonomy" id="161865"/>
    <lineage>
        <taxon>Eukaryota</taxon>
        <taxon>Viridiplantae</taxon>
        <taxon>Streptophyta</taxon>
        <taxon>Embryophyta</taxon>
        <taxon>Tracheophyta</taxon>
        <taxon>Spermatophyta</taxon>
        <taxon>Magnoliopsida</taxon>
        <taxon>Liliopsida</taxon>
        <taxon>Asparagales</taxon>
        <taxon>Orchidaceae</taxon>
        <taxon>Epidendroideae</taxon>
        <taxon>Malaxideae</taxon>
        <taxon>Dendrobiinae</taxon>
        <taxon>Dendrobium</taxon>
    </lineage>
</organism>
<dbReference type="Gene3D" id="3.80.10.10">
    <property type="entry name" value="Ribonuclease Inhibitor"/>
    <property type="match status" value="1"/>
</dbReference>
<dbReference type="SUPFAM" id="SSF52058">
    <property type="entry name" value="L domain-like"/>
    <property type="match status" value="1"/>
</dbReference>
<comment type="caution">
    <text evidence="1">The sequence shown here is derived from an EMBL/GenBank/DDBJ whole genome shotgun (WGS) entry which is preliminary data.</text>
</comment>
<evidence type="ECO:0000313" key="2">
    <source>
        <dbReference type="Proteomes" id="UP000775213"/>
    </source>
</evidence>
<keyword evidence="2" id="KW-1185">Reference proteome</keyword>
<dbReference type="Proteomes" id="UP000775213">
    <property type="component" value="Unassembled WGS sequence"/>
</dbReference>
<dbReference type="AlphaFoldDB" id="A0AAV7FW45"/>
<dbReference type="InterPro" id="IPR032675">
    <property type="entry name" value="LRR_dom_sf"/>
</dbReference>
<sequence>MRSRVICAGTNWNDSVRINASMASIVVLLYVFHVNGAADARNLHMNELHQLRIELLENVKDARKVYSAKLRAKRNLMELSLAWGNVPQILSPFGQLPFLKYLYLHNTPKVKQLDNKFGENDKDCIFPSLEVLHIKKLEALEDWFDEAVANECLFPCLTKLCLKDGPNLGELPSLPPNLRKLKIDSIGWKAFNRKQYTSNCHNFSKYILLKILKVLCSNIASLPPVDEIARLLALKNLTITNCHNLIS</sequence>
<dbReference type="EMBL" id="JAGFBR010000016">
    <property type="protein sequence ID" value="KAH0453975.1"/>
    <property type="molecule type" value="Genomic_DNA"/>
</dbReference>
<evidence type="ECO:0000313" key="1">
    <source>
        <dbReference type="EMBL" id="KAH0453975.1"/>
    </source>
</evidence>
<accession>A0AAV7FW45</accession>
<name>A0AAV7FW45_DENCH</name>